<dbReference type="AlphaFoldDB" id="A0A132NY58"/>
<dbReference type="Pfam" id="PF12796">
    <property type="entry name" value="Ank_2"/>
    <property type="match status" value="4"/>
</dbReference>
<dbReference type="VEuPathDB" id="GiardiaDB:QR46_0978"/>
<evidence type="ECO:0000256" key="1">
    <source>
        <dbReference type="PROSITE-ProRule" id="PRU00023"/>
    </source>
</evidence>
<dbReference type="Proteomes" id="UP000070089">
    <property type="component" value="Unassembled WGS sequence"/>
</dbReference>
<dbReference type="EMBL" id="JXTI01000017">
    <property type="protein sequence ID" value="KWX15000.1"/>
    <property type="molecule type" value="Genomic_DNA"/>
</dbReference>
<gene>
    <name evidence="2" type="ORF">QR46_0978</name>
</gene>
<sequence length="779" mass="86206">MITQWFNAVSTGDLDFIERYKLRMAKVRNLQNQTALMRAVELDNIPVMRLLLDVEANEDTFQDHNVLTAILAKPSRFDSAFTLQVKTQTNKSSTPGHDAIELLASYLATTPDPAGTLPIVYAIENRHLEYITMLIEPTRRFLTQHSDKLETLVSGYTALMLGCILGDITICNRYRHQARSINAADQTALMISAMVGFHQGIGLLLQNEMRMQDRYGFTALMYSAIIGDTDSIRTLGPQEGDIVSPTGCTTSMIAAYYGHISVVSSLRNIGQYQRRVDNKGRSLLMYAMFGVSLQNLSNIIQECRGMQDNEGRTALMYAAERDYAELCCLLLPAEADIVDATGRCALSYALHTRSFKAAKVILGHTSYTIEIDDWSPLMLRVLGSGKEVTTLEDALLKGYLGKATAKGTTALMLAAMLGNLEMAKLLLKEVCMQESTEIGGRSALMYAIQFGHVDVAMLLVDAENSLSDAHGQTALMYTIHYNMPQVLPLLLPHELCKKDKNGMTALIHAAKAGDPDGVLLLQKEAGEVDNEGRTALMYALAYNRQGCYKFLFPIEGNIVDKQGQSALVYLGNKHLICNEPLLRTPSFSSSSFPPDAHSTPPVFKTEIHAFSNKSSSCHRLLNQPVSTSFPTISVPPMNRITDNLKKGVLAKRITQSSFTEHPWSGVRAIQLLLFLQQLKRIIGIKDKVSNQTPNLDIEPIASENLFSESSCQFPINSVILRISQEGNKLQLTPKECTPNIVLYPCQHFVYAPVSPELLDTPLICPKCQTHVKSYDCSSN</sequence>
<dbReference type="PANTHER" id="PTHR24120:SF4">
    <property type="entry name" value="GH07239P"/>
    <property type="match status" value="1"/>
</dbReference>
<dbReference type="InterPro" id="IPR002110">
    <property type="entry name" value="Ankyrin_rpt"/>
</dbReference>
<name>A0A132NY58_GIAIN</name>
<proteinExistence type="predicted"/>
<accession>A0A132NY58</accession>
<evidence type="ECO:0000313" key="3">
    <source>
        <dbReference type="Proteomes" id="UP000070089"/>
    </source>
</evidence>
<dbReference type="SMART" id="SM00248">
    <property type="entry name" value="ANK"/>
    <property type="match status" value="12"/>
</dbReference>
<protein>
    <submittedName>
        <fullName evidence="2">Protein 21.1</fullName>
    </submittedName>
</protein>
<dbReference type="Gene3D" id="1.25.40.20">
    <property type="entry name" value="Ankyrin repeat-containing domain"/>
    <property type="match status" value="3"/>
</dbReference>
<comment type="caution">
    <text evidence="2">The sequence shown here is derived from an EMBL/GenBank/DDBJ whole genome shotgun (WGS) entry which is preliminary data.</text>
</comment>
<dbReference type="SUPFAM" id="SSF48403">
    <property type="entry name" value="Ankyrin repeat"/>
    <property type="match status" value="3"/>
</dbReference>
<organism evidence="2 3">
    <name type="scientific">Giardia duodenalis assemblage B</name>
    <dbReference type="NCBI Taxonomy" id="1394984"/>
    <lineage>
        <taxon>Eukaryota</taxon>
        <taxon>Metamonada</taxon>
        <taxon>Diplomonadida</taxon>
        <taxon>Hexamitidae</taxon>
        <taxon>Giardiinae</taxon>
        <taxon>Giardia</taxon>
    </lineage>
</organism>
<dbReference type="PROSITE" id="PS50088">
    <property type="entry name" value="ANK_REPEAT"/>
    <property type="match status" value="1"/>
</dbReference>
<dbReference type="PANTHER" id="PTHR24120">
    <property type="entry name" value="GH07239P"/>
    <property type="match status" value="1"/>
</dbReference>
<dbReference type="InterPro" id="IPR036770">
    <property type="entry name" value="Ankyrin_rpt-contain_sf"/>
</dbReference>
<feature type="repeat" description="ANK" evidence="1">
    <location>
        <begin position="406"/>
        <end position="428"/>
    </location>
</feature>
<reference evidence="2 3" key="1">
    <citation type="journal article" date="2015" name="Mol. Biochem. Parasitol.">
        <title>Identification of polymorphic genes for use in assemblage B genotyping assays through comparative genomics of multiple assemblage B Giardia duodenalis isolates.</title>
        <authorList>
            <person name="Wielinga C."/>
            <person name="Thompson R.C."/>
            <person name="Monis P."/>
            <person name="Ryan U."/>
        </authorList>
    </citation>
    <scope>NUCLEOTIDE SEQUENCE [LARGE SCALE GENOMIC DNA]</scope>
    <source>
        <strain evidence="2 3">BAH15c1</strain>
    </source>
</reference>
<dbReference type="PROSITE" id="PS50297">
    <property type="entry name" value="ANK_REP_REGION"/>
    <property type="match status" value="1"/>
</dbReference>
<dbReference type="OrthoDB" id="194358at2759"/>
<keyword evidence="1" id="KW-0040">ANK repeat</keyword>
<evidence type="ECO:0000313" key="2">
    <source>
        <dbReference type="EMBL" id="KWX15000.1"/>
    </source>
</evidence>